<evidence type="ECO:0000259" key="2">
    <source>
        <dbReference type="Pfam" id="PF19838"/>
    </source>
</evidence>
<dbReference type="Proteomes" id="UP000189956">
    <property type="component" value="Unassembled WGS sequence"/>
</dbReference>
<feature type="compositionally biased region" description="Low complexity" evidence="1">
    <location>
        <begin position="756"/>
        <end position="768"/>
    </location>
</feature>
<dbReference type="PANTHER" id="PTHR30189:SF1">
    <property type="entry name" value="LPS-ASSEMBLY PROTEIN LPTD"/>
    <property type="match status" value="1"/>
</dbReference>
<dbReference type="EMBL" id="FUWL01000009">
    <property type="protein sequence ID" value="SJZ58096.1"/>
    <property type="molecule type" value="Genomic_DNA"/>
</dbReference>
<accession>A0A1T4LU07</accession>
<dbReference type="Pfam" id="PF19838">
    <property type="entry name" value="LptD_2"/>
    <property type="match status" value="1"/>
</dbReference>
<reference evidence="3 4" key="1">
    <citation type="submission" date="2017-02" db="EMBL/GenBank/DDBJ databases">
        <authorList>
            <person name="Peterson S.W."/>
        </authorList>
    </citation>
    <scope>NUCLEOTIDE SEQUENCE [LARGE SCALE GENOMIC DNA]</scope>
    <source>
        <strain evidence="3 4">ATCC 700135</strain>
    </source>
</reference>
<dbReference type="AlphaFoldDB" id="A0A1T4LU07"/>
<proteinExistence type="predicted"/>
<evidence type="ECO:0000313" key="4">
    <source>
        <dbReference type="Proteomes" id="UP000189956"/>
    </source>
</evidence>
<sequence length="938" mass="105947">MEVLKRDSITRSVTDTLRTPAIDSLSNISDSIPLPKNLLNPTQRVLGDTLLASQDSTKGMNLDAPVNFESTDSIVIYPGENFVRMFGKASVKFKQQTLQGDYMHMKTDSGTVYSTYIDYPDSLKKEKIYAKIQDGEQNYEAKSITYNFNSQRGYITDVITKQGEGYITAGKTKRMENEDMFMEGGKYSTCDNHSHPHFYIALTKAKVRPEKNLVSGPIYLVFADVPIPFIFLPFAFFPFTQSQTSGIIPPKYGDELDRGFYLRDGGYYFSINDYVDLQLTGDIYTKGSWGLNAQSTYNKRYAFRGGFNASYLVTVRGDKAAGDYAKSTDFRIAWNHSQDPKANPYRTLSANVNFSTSSYNHNNLNGLYNQAILGENTKSSSVAFTQRFPNSPFSISGSIDITQRSRDSAIAITAPNLSISMSRIFPFKRKKVVGKERWYEKISVSYSGQLRNFIDTKENKILKSNLIKDWRNGFNHSIPISASFDLFNYFKISPSFNYTERWYTSKIEQAYDAAQGKVVPTDTIYGFNRVYDYNTSLSLSTTVYGFWQPLPFIPFLGKWVSMIRHRIDPSISLSYRPDFGDPSYGYWRRLSYITPKGEVVDKPYSPYQHQLFGVPGQGKSGSVSFSVNNNIEAKIRDSKDSTAFKKISLIDGLSLSTSYNMAADSFQWSDLSASLRLRLSQTFTLALSGGFDLYTMDYYERDGQIVPYRVNKLRALNGRGLGRLRSTGASFSYNFTPQTFDKLISLFTGRKEEGTEGSSGTNGNSRGSSTGGSGMMDDNSFSSGSSSGSGGGGGSLFGEQDHSLGEYDNDGYLKNSMNWSLGFNYSMSLAQDFSKFDTRTKEYKYKLNHDLSFNGQFSPTKNWNFNFSANYNFELKKITNMTCNITRDLHCWSMTASFIPLGPFKSYNFSIAVKSSLLQDLKYRQSNTPRYNTTERWY</sequence>
<dbReference type="GO" id="GO:1990351">
    <property type="term" value="C:transporter complex"/>
    <property type="evidence" value="ECO:0007669"/>
    <property type="project" value="TreeGrafter"/>
</dbReference>
<name>A0A1T4LU07_PORCN</name>
<feature type="region of interest" description="Disordered" evidence="1">
    <location>
        <begin position="752"/>
        <end position="800"/>
    </location>
</feature>
<feature type="domain" description="LPS-assembly protein LptD central" evidence="2">
    <location>
        <begin position="214"/>
        <end position="694"/>
    </location>
</feature>
<feature type="compositionally biased region" description="Low complexity" evidence="1">
    <location>
        <begin position="775"/>
        <end position="786"/>
    </location>
</feature>
<dbReference type="InterPro" id="IPR045659">
    <property type="entry name" value="LptD_2"/>
</dbReference>
<organism evidence="3 4">
    <name type="scientific">Porphyromonas cangingivalis</name>
    <dbReference type="NCBI Taxonomy" id="36874"/>
    <lineage>
        <taxon>Bacteria</taxon>
        <taxon>Pseudomonadati</taxon>
        <taxon>Bacteroidota</taxon>
        <taxon>Bacteroidia</taxon>
        <taxon>Bacteroidales</taxon>
        <taxon>Porphyromonadaceae</taxon>
        <taxon>Porphyromonas</taxon>
    </lineage>
</organism>
<evidence type="ECO:0000256" key="1">
    <source>
        <dbReference type="SAM" id="MobiDB-lite"/>
    </source>
</evidence>
<feature type="compositionally biased region" description="Gly residues" evidence="1">
    <location>
        <begin position="787"/>
        <end position="796"/>
    </location>
</feature>
<gene>
    <name evidence="3" type="ORF">SAMN02745205_01258</name>
</gene>
<dbReference type="GO" id="GO:0009279">
    <property type="term" value="C:cell outer membrane"/>
    <property type="evidence" value="ECO:0007669"/>
    <property type="project" value="TreeGrafter"/>
</dbReference>
<dbReference type="InterPro" id="IPR050218">
    <property type="entry name" value="LptD"/>
</dbReference>
<evidence type="ECO:0000313" key="3">
    <source>
        <dbReference type="EMBL" id="SJZ58096.1"/>
    </source>
</evidence>
<dbReference type="PANTHER" id="PTHR30189">
    <property type="entry name" value="LPS-ASSEMBLY PROTEIN"/>
    <property type="match status" value="1"/>
</dbReference>
<protein>
    <recommendedName>
        <fullName evidence="2">LPS-assembly protein LptD central domain-containing protein</fullName>
    </recommendedName>
</protein>